<accession>A0ABZ0IBY9</accession>
<evidence type="ECO:0000256" key="1">
    <source>
        <dbReference type="PROSITE-ProRule" id="PRU00182"/>
    </source>
</evidence>
<dbReference type="Pfam" id="PF13275">
    <property type="entry name" value="S4_2"/>
    <property type="match status" value="1"/>
</dbReference>
<reference evidence="2 3" key="1">
    <citation type="submission" date="2023-10" db="EMBL/GenBank/DDBJ databases">
        <title>Two novel species belonging to the OM43/NOR5 clade.</title>
        <authorList>
            <person name="Park M."/>
        </authorList>
    </citation>
    <scope>NUCLEOTIDE SEQUENCE [LARGE SCALE GENOMIC DNA]</scope>
    <source>
        <strain evidence="2 3">IMCC45268</strain>
    </source>
</reference>
<evidence type="ECO:0000313" key="2">
    <source>
        <dbReference type="EMBL" id="WOJ97044.1"/>
    </source>
</evidence>
<protein>
    <submittedName>
        <fullName evidence="2">RNA-binding S4 domain-containing protein</fullName>
    </submittedName>
</protein>
<dbReference type="CDD" id="cd00165">
    <property type="entry name" value="S4"/>
    <property type="match status" value="1"/>
</dbReference>
<dbReference type="InterPro" id="IPR036986">
    <property type="entry name" value="S4_RNA-bd_sf"/>
</dbReference>
<sequence>MRIIEITREPVELYKILKFEGLVTTGGEAKLLIGDGQVSVNGEIETRRRRKMLNGDIIEFRSETLQLQLV</sequence>
<evidence type="ECO:0000313" key="3">
    <source>
        <dbReference type="Proteomes" id="UP001626549"/>
    </source>
</evidence>
<proteinExistence type="predicted"/>
<dbReference type="EMBL" id="CP136865">
    <property type="protein sequence ID" value="WOJ97044.1"/>
    <property type="molecule type" value="Genomic_DNA"/>
</dbReference>
<dbReference type="Proteomes" id="UP001626549">
    <property type="component" value="Chromosome"/>
</dbReference>
<keyword evidence="3" id="KW-1185">Reference proteome</keyword>
<dbReference type="RefSeq" id="WP_407327732.1">
    <property type="nucleotide sequence ID" value="NZ_CP136865.1"/>
</dbReference>
<dbReference type="PROSITE" id="PS50889">
    <property type="entry name" value="S4"/>
    <property type="match status" value="1"/>
</dbReference>
<name>A0ABZ0IBY9_9GAMM</name>
<keyword evidence="1" id="KW-0694">RNA-binding</keyword>
<organism evidence="2 3">
    <name type="scientific">Congregibacter brevis</name>
    <dbReference type="NCBI Taxonomy" id="3081201"/>
    <lineage>
        <taxon>Bacteria</taxon>
        <taxon>Pseudomonadati</taxon>
        <taxon>Pseudomonadota</taxon>
        <taxon>Gammaproteobacteria</taxon>
        <taxon>Cellvibrionales</taxon>
        <taxon>Halieaceae</taxon>
        <taxon>Congregibacter</taxon>
    </lineage>
</organism>
<dbReference type="Gene3D" id="3.10.290.10">
    <property type="entry name" value="RNA-binding S4 domain"/>
    <property type="match status" value="1"/>
</dbReference>
<dbReference type="SUPFAM" id="SSF55174">
    <property type="entry name" value="Alpha-L RNA-binding motif"/>
    <property type="match status" value="1"/>
</dbReference>
<gene>
    <name evidence="2" type="ORF">R0137_00380</name>
</gene>